<evidence type="ECO:0000256" key="5">
    <source>
        <dbReference type="ARBA" id="ARBA00022909"/>
    </source>
</evidence>
<keyword evidence="6 11" id="KW-0456">Lyase</keyword>
<evidence type="ECO:0000256" key="7">
    <source>
        <dbReference type="ARBA" id="ARBA00035633"/>
    </source>
</evidence>
<dbReference type="EMBL" id="JAMFTH010000001">
    <property type="protein sequence ID" value="MCP8898554.1"/>
    <property type="molecule type" value="Genomic_DNA"/>
</dbReference>
<comment type="pathway">
    <text evidence="7">Cofactor biosynthesis; tetrahydrofolate biosynthesis; 4-aminobenzoate from chorismate: step 2/2.</text>
</comment>
<dbReference type="Gene3D" id="3.20.10.10">
    <property type="entry name" value="D-amino Acid Aminotransferase, subunit A, domain 2"/>
    <property type="match status" value="1"/>
</dbReference>
<dbReference type="InterPro" id="IPR017824">
    <property type="entry name" value="Aminodeoxychorismate_lyase_IV"/>
</dbReference>
<dbReference type="Gene3D" id="3.30.470.10">
    <property type="match status" value="1"/>
</dbReference>
<protein>
    <recommendedName>
        <fullName evidence="8 10">Aminodeoxychorismate lyase</fullName>
        <ecNumber evidence="8 10">4.1.3.38</ecNumber>
    </recommendedName>
</protein>
<dbReference type="NCBIfam" id="TIGR03461">
    <property type="entry name" value="pabC_Proteo"/>
    <property type="match status" value="1"/>
</dbReference>
<evidence type="ECO:0000256" key="1">
    <source>
        <dbReference type="ARBA" id="ARBA00001933"/>
    </source>
</evidence>
<dbReference type="GO" id="GO:0046656">
    <property type="term" value="P:folic acid biosynthetic process"/>
    <property type="evidence" value="ECO:0007669"/>
    <property type="project" value="UniProtKB-KW"/>
</dbReference>
<dbReference type="GO" id="GO:0030170">
    <property type="term" value="F:pyridoxal phosphate binding"/>
    <property type="evidence" value="ECO:0007669"/>
    <property type="project" value="InterPro"/>
</dbReference>
<organism evidence="11 12">
    <name type="scientific">Gilvimarinus xylanilyticus</name>
    <dbReference type="NCBI Taxonomy" id="2944139"/>
    <lineage>
        <taxon>Bacteria</taxon>
        <taxon>Pseudomonadati</taxon>
        <taxon>Pseudomonadota</taxon>
        <taxon>Gammaproteobacteria</taxon>
        <taxon>Cellvibrionales</taxon>
        <taxon>Cellvibrionaceae</taxon>
        <taxon>Gilvimarinus</taxon>
    </lineage>
</organism>
<reference evidence="11" key="1">
    <citation type="submission" date="2022-05" db="EMBL/GenBank/DDBJ databases">
        <authorList>
            <person name="Sun H.-N."/>
        </authorList>
    </citation>
    <scope>NUCLEOTIDE SEQUENCE</scope>
    <source>
        <strain evidence="11">HB14</strain>
    </source>
</reference>
<comment type="catalytic activity">
    <reaction evidence="9">
        <text>4-amino-4-deoxychorismate = 4-aminobenzoate + pyruvate + H(+)</text>
        <dbReference type="Rhea" id="RHEA:16201"/>
        <dbReference type="ChEBI" id="CHEBI:15361"/>
        <dbReference type="ChEBI" id="CHEBI:15378"/>
        <dbReference type="ChEBI" id="CHEBI:17836"/>
        <dbReference type="ChEBI" id="CHEBI:58406"/>
        <dbReference type="EC" id="4.1.3.38"/>
    </reaction>
</comment>
<evidence type="ECO:0000256" key="2">
    <source>
        <dbReference type="ARBA" id="ARBA00009320"/>
    </source>
</evidence>
<dbReference type="PANTHER" id="PTHR42743">
    <property type="entry name" value="AMINO-ACID AMINOTRANSFERASE"/>
    <property type="match status" value="1"/>
</dbReference>
<comment type="subunit">
    <text evidence="3">Homodimer.</text>
</comment>
<name>A0A9X2HWY2_9GAMM</name>
<reference evidence="11" key="2">
    <citation type="submission" date="2023-01" db="EMBL/GenBank/DDBJ databases">
        <title>Gilvimarinus xylanilyticus HB14 isolated from Caulerpa lentillifera aquaculture base in Hainan, China.</title>
        <authorList>
            <person name="Zhang Y.-J."/>
        </authorList>
    </citation>
    <scope>NUCLEOTIDE SEQUENCE</scope>
    <source>
        <strain evidence="11">HB14</strain>
    </source>
</reference>
<dbReference type="Proteomes" id="UP001139319">
    <property type="component" value="Unassembled WGS sequence"/>
</dbReference>
<evidence type="ECO:0000256" key="3">
    <source>
        <dbReference type="ARBA" id="ARBA00011738"/>
    </source>
</evidence>
<keyword evidence="4" id="KW-0663">Pyridoxal phosphate</keyword>
<dbReference type="InterPro" id="IPR001544">
    <property type="entry name" value="Aminotrans_IV"/>
</dbReference>
<evidence type="ECO:0000256" key="4">
    <source>
        <dbReference type="ARBA" id="ARBA00022898"/>
    </source>
</evidence>
<keyword evidence="5" id="KW-0289">Folate biosynthesis</keyword>
<comment type="cofactor">
    <cofactor evidence="1">
        <name>pyridoxal 5'-phosphate</name>
        <dbReference type="ChEBI" id="CHEBI:597326"/>
    </cofactor>
</comment>
<dbReference type="GO" id="GO:0008153">
    <property type="term" value="P:4-aminobenzoate biosynthetic process"/>
    <property type="evidence" value="ECO:0007669"/>
    <property type="project" value="UniProtKB-UniRule"/>
</dbReference>
<dbReference type="InterPro" id="IPR050571">
    <property type="entry name" value="Class-IV_PLP-Dep_Aminotrnsfr"/>
</dbReference>
<evidence type="ECO:0000256" key="9">
    <source>
        <dbReference type="ARBA" id="ARBA00049529"/>
    </source>
</evidence>
<dbReference type="Pfam" id="PF01063">
    <property type="entry name" value="Aminotran_4"/>
    <property type="match status" value="1"/>
</dbReference>
<dbReference type="GO" id="GO:0005829">
    <property type="term" value="C:cytosol"/>
    <property type="evidence" value="ECO:0007669"/>
    <property type="project" value="TreeGrafter"/>
</dbReference>
<sequence length="285" mass="31209">MAEMNAPLIWVDGQRAEGVSPLDRGFAYGDGLFETIGLRGGVMPLLDWHVSRLRRSARALSIPLAQSHLQQSLEPLYDALTPESQGVIKIMLTRGLGGRGYSPVGAEQSRVIVIYFADASLPAASPCVVRLCEATLGRNKLLAGHKHMSRLEQVLARSEWTDPAIAEGLMCDDTGAVIEATAHNVFVWHDNQWLTPDLTEAGVNGVMRELLLNRVIPANLSRVGRVTLETLRDAREAFICNSLKGVQPIARICDAEGGLFWESESTERGLALQKAVRDYLSKAIR</sequence>
<proteinExistence type="inferred from homology"/>
<comment type="caution">
    <text evidence="11">The sequence shown here is derived from an EMBL/GenBank/DDBJ whole genome shotgun (WGS) entry which is preliminary data.</text>
</comment>
<dbReference type="EC" id="4.1.3.38" evidence="8 10"/>
<dbReference type="InterPro" id="IPR043132">
    <property type="entry name" value="BCAT-like_C"/>
</dbReference>
<comment type="similarity">
    <text evidence="2">Belongs to the class-IV pyridoxal-phosphate-dependent aminotransferase family.</text>
</comment>
<evidence type="ECO:0000313" key="12">
    <source>
        <dbReference type="Proteomes" id="UP001139319"/>
    </source>
</evidence>
<dbReference type="AlphaFoldDB" id="A0A9X2HWY2"/>
<evidence type="ECO:0000256" key="8">
    <source>
        <dbReference type="ARBA" id="ARBA00035676"/>
    </source>
</evidence>
<evidence type="ECO:0000313" key="11">
    <source>
        <dbReference type="EMBL" id="MCP8898554.1"/>
    </source>
</evidence>
<gene>
    <name evidence="11" type="primary">pabC</name>
    <name evidence="11" type="ORF">M6D89_04495</name>
</gene>
<dbReference type="GO" id="GO:0008696">
    <property type="term" value="F:4-amino-4-deoxychorismate lyase activity"/>
    <property type="evidence" value="ECO:0007669"/>
    <property type="project" value="UniProtKB-UniRule"/>
</dbReference>
<keyword evidence="12" id="KW-1185">Reference proteome</keyword>
<accession>A0A9X2HWY2</accession>
<evidence type="ECO:0000256" key="6">
    <source>
        <dbReference type="ARBA" id="ARBA00023239"/>
    </source>
</evidence>
<dbReference type="PANTHER" id="PTHR42743:SF2">
    <property type="entry name" value="AMINODEOXYCHORISMATE LYASE"/>
    <property type="match status" value="1"/>
</dbReference>
<evidence type="ECO:0000256" key="10">
    <source>
        <dbReference type="NCBIfam" id="TIGR03461"/>
    </source>
</evidence>
<dbReference type="InterPro" id="IPR036038">
    <property type="entry name" value="Aminotransferase-like"/>
</dbReference>
<dbReference type="SUPFAM" id="SSF56752">
    <property type="entry name" value="D-aminoacid aminotransferase-like PLP-dependent enzymes"/>
    <property type="match status" value="1"/>
</dbReference>
<dbReference type="RefSeq" id="WP_253966828.1">
    <property type="nucleotide sequence ID" value="NZ_JAMFTH010000001.1"/>
</dbReference>
<dbReference type="InterPro" id="IPR043131">
    <property type="entry name" value="BCAT-like_N"/>
</dbReference>